<dbReference type="AlphaFoldDB" id="A0A4U7JCH1"/>
<dbReference type="KEGG" id="rher:EHE19_004905"/>
<reference evidence="1 2" key="1">
    <citation type="submission" date="2020-09" db="EMBL/GenBank/DDBJ databases">
        <title>Characterization and genome sequencing of Ruminiclostridium sp. nov. MA18.</title>
        <authorList>
            <person name="Rettenmaier R."/>
            <person name="Kowollik M.-L."/>
            <person name="Liebl W."/>
            <person name="Zverlov V."/>
        </authorList>
    </citation>
    <scope>NUCLEOTIDE SEQUENCE [LARGE SCALE GENOMIC DNA]</scope>
    <source>
        <strain evidence="1 2">MA18</strain>
    </source>
</reference>
<accession>A0A4U7JCH1</accession>
<name>A0A4U7JCH1_9FIRM</name>
<dbReference type="Gene3D" id="3.40.50.300">
    <property type="entry name" value="P-loop containing nucleotide triphosphate hydrolases"/>
    <property type="match status" value="1"/>
</dbReference>
<dbReference type="EMBL" id="CP061336">
    <property type="protein sequence ID" value="QNU67803.1"/>
    <property type="molecule type" value="Genomic_DNA"/>
</dbReference>
<keyword evidence="2" id="KW-1185">Reference proteome</keyword>
<organism evidence="1 2">
    <name type="scientific">Ruminiclostridium herbifermentans</name>
    <dbReference type="NCBI Taxonomy" id="2488810"/>
    <lineage>
        <taxon>Bacteria</taxon>
        <taxon>Bacillati</taxon>
        <taxon>Bacillota</taxon>
        <taxon>Clostridia</taxon>
        <taxon>Eubacteriales</taxon>
        <taxon>Oscillospiraceae</taxon>
        <taxon>Ruminiclostridium</taxon>
    </lineage>
</organism>
<dbReference type="SUPFAM" id="SSF52540">
    <property type="entry name" value="P-loop containing nucleoside triphosphate hydrolases"/>
    <property type="match status" value="1"/>
</dbReference>
<dbReference type="RefSeq" id="WP_137698120.1">
    <property type="nucleotide sequence ID" value="NZ_CP061336.1"/>
</dbReference>
<sequence>MDRKRKSAINSIFQKISAKDMIGAEINDKKLIYSVVGFIPACEGVDNTLLISNLGYLLAKQGLNTCIVDFKVFFPNLYHALGVSPNKKGNGLIKVLKSDKVDYRDEINSTKEEKLFLLSPSPQDLIEEYFDFSFSSIERVISELKEMFDIVLIDIPNNPPLEFCLGAMKYCHVGFFTATERVEVTGNMIKLLDFASSVGISTAKFTSVILMNLQDIKFDYKIISELGFNIVAVLPFVKAALSCYLDGNLYIRDYPVVNKYFDKEIKRLANLLSNQ</sequence>
<proteinExistence type="predicted"/>
<dbReference type="Proteomes" id="UP000306409">
    <property type="component" value="Chromosome"/>
</dbReference>
<evidence type="ECO:0000313" key="2">
    <source>
        <dbReference type="Proteomes" id="UP000306409"/>
    </source>
</evidence>
<protein>
    <submittedName>
        <fullName evidence="1">AAA family ATPase</fullName>
    </submittedName>
</protein>
<evidence type="ECO:0000313" key="1">
    <source>
        <dbReference type="EMBL" id="QNU67803.1"/>
    </source>
</evidence>
<gene>
    <name evidence="1" type="ORF">EHE19_004905</name>
</gene>
<dbReference type="InterPro" id="IPR027417">
    <property type="entry name" value="P-loop_NTPase"/>
</dbReference>
<dbReference type="OrthoDB" id="2080511at2"/>